<keyword evidence="4" id="KW-1185">Reference proteome</keyword>
<dbReference type="RefSeq" id="WP_052346125.1">
    <property type="nucleotide sequence ID" value="NZ_CP007145.1"/>
</dbReference>
<dbReference type="HAMAP" id="MF_00634">
    <property type="entry name" value="UPF0235"/>
    <property type="match status" value="1"/>
</dbReference>
<evidence type="ECO:0000313" key="3">
    <source>
        <dbReference type="EMBL" id="AHJ96297.1"/>
    </source>
</evidence>
<dbReference type="eggNOG" id="COG1872">
    <property type="taxonomic scope" value="Bacteria"/>
</dbReference>
<dbReference type="NCBIfam" id="TIGR00251">
    <property type="entry name" value="DUF167 family protein"/>
    <property type="match status" value="1"/>
</dbReference>
<dbReference type="OrthoDB" id="885245at2"/>
<dbReference type="KEGG" id="hsw:Hsw_0702"/>
<dbReference type="PANTHER" id="PTHR13420:SF7">
    <property type="entry name" value="UPF0235 PROTEIN C15ORF40"/>
    <property type="match status" value="1"/>
</dbReference>
<protein>
    <recommendedName>
        <fullName evidence="2">UPF0235 protein Hsw_0702</fullName>
    </recommendedName>
</protein>
<dbReference type="Gene3D" id="3.30.1200.10">
    <property type="entry name" value="YggU-like"/>
    <property type="match status" value="1"/>
</dbReference>
<dbReference type="STRING" id="1227739.Hsw_0702"/>
<dbReference type="PATRIC" id="fig|1227739.3.peg.955"/>
<comment type="similarity">
    <text evidence="1 2">Belongs to the UPF0235 family.</text>
</comment>
<evidence type="ECO:0000256" key="2">
    <source>
        <dbReference type="HAMAP-Rule" id="MF_00634"/>
    </source>
</evidence>
<dbReference type="SUPFAM" id="SSF69786">
    <property type="entry name" value="YggU-like"/>
    <property type="match status" value="1"/>
</dbReference>
<dbReference type="AlphaFoldDB" id="W8EWZ1"/>
<dbReference type="GO" id="GO:0005737">
    <property type="term" value="C:cytoplasm"/>
    <property type="evidence" value="ECO:0007669"/>
    <property type="project" value="TreeGrafter"/>
</dbReference>
<dbReference type="Pfam" id="PF02594">
    <property type="entry name" value="DUF167"/>
    <property type="match status" value="1"/>
</dbReference>
<dbReference type="InterPro" id="IPR003746">
    <property type="entry name" value="DUF167"/>
</dbReference>
<sequence>MPILHLKAKPNGRRNQLEIAADGTVTVRLNAPAQDGKANACLLGYLAEVFGVSKSSVTLLSGHTAPFKKVEVAGLTESECAAVLMRFRAA</sequence>
<dbReference type="SMART" id="SM01152">
    <property type="entry name" value="DUF167"/>
    <property type="match status" value="1"/>
</dbReference>
<name>W8EWZ1_9BACT</name>
<dbReference type="HOGENOM" id="CLU_130694_7_1_10"/>
<reference evidence="3 4" key="1">
    <citation type="submission" date="2014-01" db="EMBL/GenBank/DDBJ databases">
        <title>Complete genome sequence of ionizing-radiation resistance bacterium Hymenobacter swuensis DY53.</title>
        <authorList>
            <person name="Jung J.-H."/>
            <person name="Jeong S.-W."/>
            <person name="Joe M.-H."/>
            <person name="Cho y.-j."/>
            <person name="Kim M.-K."/>
            <person name="Lim S.-Y."/>
        </authorList>
    </citation>
    <scope>NUCLEOTIDE SEQUENCE [LARGE SCALE GENOMIC DNA]</scope>
    <source>
        <strain evidence="3 4">DY53</strain>
    </source>
</reference>
<organism evidence="3 4">
    <name type="scientific">Hymenobacter swuensis DY53</name>
    <dbReference type="NCBI Taxonomy" id="1227739"/>
    <lineage>
        <taxon>Bacteria</taxon>
        <taxon>Pseudomonadati</taxon>
        <taxon>Bacteroidota</taxon>
        <taxon>Cytophagia</taxon>
        <taxon>Cytophagales</taxon>
        <taxon>Hymenobacteraceae</taxon>
        <taxon>Hymenobacter</taxon>
    </lineage>
</organism>
<gene>
    <name evidence="3" type="ORF">Hsw_0702</name>
</gene>
<evidence type="ECO:0000256" key="1">
    <source>
        <dbReference type="ARBA" id="ARBA00010364"/>
    </source>
</evidence>
<dbReference type="Proteomes" id="UP000019423">
    <property type="component" value="Chromosome"/>
</dbReference>
<evidence type="ECO:0000313" key="4">
    <source>
        <dbReference type="Proteomes" id="UP000019423"/>
    </source>
</evidence>
<accession>W8EWZ1</accession>
<dbReference type="EMBL" id="CP007145">
    <property type="protein sequence ID" value="AHJ96297.1"/>
    <property type="molecule type" value="Genomic_DNA"/>
</dbReference>
<dbReference type="InterPro" id="IPR036591">
    <property type="entry name" value="YggU-like_sf"/>
</dbReference>
<proteinExistence type="inferred from homology"/>
<dbReference type="PANTHER" id="PTHR13420">
    <property type="entry name" value="UPF0235 PROTEIN C15ORF40"/>
    <property type="match status" value="1"/>
</dbReference>